<organism evidence="16 17">
    <name type="scientific">Aquipuribacter hungaricus</name>
    <dbReference type="NCBI Taxonomy" id="545624"/>
    <lineage>
        <taxon>Bacteria</taxon>
        <taxon>Bacillati</taxon>
        <taxon>Actinomycetota</taxon>
        <taxon>Actinomycetes</taxon>
        <taxon>Micrococcales</taxon>
        <taxon>Intrasporangiaceae</taxon>
        <taxon>Aquipuribacter</taxon>
    </lineage>
</organism>
<dbReference type="InterPro" id="IPR001650">
    <property type="entry name" value="Helicase_C-like"/>
</dbReference>
<dbReference type="InterPro" id="IPR036390">
    <property type="entry name" value="WH_DNA-bd_sf"/>
</dbReference>
<dbReference type="SUPFAM" id="SSF52540">
    <property type="entry name" value="P-loop containing nucleoside triphosphate hydrolases"/>
    <property type="match status" value="1"/>
</dbReference>
<feature type="compositionally biased region" description="Low complexity" evidence="13">
    <location>
        <begin position="1"/>
        <end position="21"/>
    </location>
</feature>
<evidence type="ECO:0000256" key="1">
    <source>
        <dbReference type="ARBA" id="ARBA00005446"/>
    </source>
</evidence>
<keyword evidence="8" id="KW-0413">Isomerase</keyword>
<evidence type="ECO:0000256" key="4">
    <source>
        <dbReference type="ARBA" id="ARBA00022801"/>
    </source>
</evidence>
<evidence type="ECO:0000313" key="16">
    <source>
        <dbReference type="EMBL" id="MFC3688696.1"/>
    </source>
</evidence>
<dbReference type="InterPro" id="IPR004589">
    <property type="entry name" value="DNA_helicase_ATP-dep_RecQ"/>
</dbReference>
<evidence type="ECO:0000313" key="17">
    <source>
        <dbReference type="Proteomes" id="UP001595685"/>
    </source>
</evidence>
<dbReference type="PROSITE" id="PS51192">
    <property type="entry name" value="HELICASE_ATP_BIND_1"/>
    <property type="match status" value="1"/>
</dbReference>
<comment type="catalytic activity">
    <reaction evidence="9">
        <text>Couples ATP hydrolysis with the unwinding of duplex DNA by translocating in the 3'-5' direction.</text>
        <dbReference type="EC" id="5.6.2.4"/>
    </reaction>
</comment>
<dbReference type="InterPro" id="IPR032284">
    <property type="entry name" value="RecQ_Zn-bd"/>
</dbReference>
<name>A0ABV7WJH8_9MICO</name>
<dbReference type="NCBIfam" id="TIGR00614">
    <property type="entry name" value="recQ_fam"/>
    <property type="match status" value="1"/>
</dbReference>
<gene>
    <name evidence="16" type="ORF">ACFOLH_10115</name>
</gene>
<keyword evidence="17" id="KW-1185">Reference proteome</keyword>
<dbReference type="SMART" id="SM00490">
    <property type="entry name" value="HELICc"/>
    <property type="match status" value="1"/>
</dbReference>
<evidence type="ECO:0000256" key="5">
    <source>
        <dbReference type="ARBA" id="ARBA00022806"/>
    </source>
</evidence>
<keyword evidence="3" id="KW-0547">Nucleotide-binding</keyword>
<keyword evidence="7" id="KW-0238">DNA-binding</keyword>
<dbReference type="PROSITE" id="PS00690">
    <property type="entry name" value="DEAH_ATP_HELICASE"/>
    <property type="match status" value="1"/>
</dbReference>
<accession>A0ABV7WJH8</accession>
<evidence type="ECO:0000256" key="8">
    <source>
        <dbReference type="ARBA" id="ARBA00023235"/>
    </source>
</evidence>
<dbReference type="PROSITE" id="PS51194">
    <property type="entry name" value="HELICASE_CTER"/>
    <property type="match status" value="1"/>
</dbReference>
<dbReference type="PANTHER" id="PTHR13710">
    <property type="entry name" value="DNA HELICASE RECQ FAMILY MEMBER"/>
    <property type="match status" value="1"/>
</dbReference>
<feature type="region of interest" description="Disordered" evidence="13">
    <location>
        <begin position="1"/>
        <end position="22"/>
    </location>
</feature>
<comment type="similarity">
    <text evidence="1">Belongs to the helicase family. RecQ subfamily.</text>
</comment>
<evidence type="ECO:0000259" key="15">
    <source>
        <dbReference type="PROSITE" id="PS51194"/>
    </source>
</evidence>
<dbReference type="PANTHER" id="PTHR13710:SF105">
    <property type="entry name" value="ATP-DEPENDENT DNA HELICASE Q1"/>
    <property type="match status" value="1"/>
</dbReference>
<reference evidence="17" key="1">
    <citation type="journal article" date="2019" name="Int. J. Syst. Evol. Microbiol.">
        <title>The Global Catalogue of Microorganisms (GCM) 10K type strain sequencing project: providing services to taxonomists for standard genome sequencing and annotation.</title>
        <authorList>
            <consortium name="The Broad Institute Genomics Platform"/>
            <consortium name="The Broad Institute Genome Sequencing Center for Infectious Disease"/>
            <person name="Wu L."/>
            <person name="Ma J."/>
        </authorList>
    </citation>
    <scope>NUCLEOTIDE SEQUENCE [LARGE SCALE GENOMIC DNA]</scope>
    <source>
        <strain evidence="17">NCAIM B.02333</strain>
    </source>
</reference>
<evidence type="ECO:0000256" key="9">
    <source>
        <dbReference type="ARBA" id="ARBA00034617"/>
    </source>
</evidence>
<evidence type="ECO:0000256" key="10">
    <source>
        <dbReference type="ARBA" id="ARBA00034808"/>
    </source>
</evidence>
<dbReference type="GO" id="GO:0016787">
    <property type="term" value="F:hydrolase activity"/>
    <property type="evidence" value="ECO:0007669"/>
    <property type="project" value="UniProtKB-KW"/>
</dbReference>
<dbReference type="InterPro" id="IPR014001">
    <property type="entry name" value="Helicase_ATP-bd"/>
</dbReference>
<evidence type="ECO:0000256" key="13">
    <source>
        <dbReference type="SAM" id="MobiDB-lite"/>
    </source>
</evidence>
<feature type="domain" description="Helicase ATP-binding" evidence="14">
    <location>
        <begin position="59"/>
        <end position="227"/>
    </location>
</feature>
<evidence type="ECO:0000256" key="6">
    <source>
        <dbReference type="ARBA" id="ARBA00022840"/>
    </source>
</evidence>
<dbReference type="Proteomes" id="UP001595685">
    <property type="component" value="Unassembled WGS sequence"/>
</dbReference>
<dbReference type="InterPro" id="IPR036388">
    <property type="entry name" value="WH-like_DNA-bd_sf"/>
</dbReference>
<keyword evidence="4 16" id="KW-0378">Hydrolase</keyword>
<dbReference type="Gene3D" id="1.10.10.10">
    <property type="entry name" value="Winged helix-like DNA-binding domain superfamily/Winged helix DNA-binding domain"/>
    <property type="match status" value="1"/>
</dbReference>
<proteinExistence type="inferred from homology"/>
<dbReference type="SMART" id="SM00487">
    <property type="entry name" value="DEXDc"/>
    <property type="match status" value="1"/>
</dbReference>
<sequence>MARTAPRATRTTTGTARATTTGQASVTLLPAGPDAEALAAATVAVLGEGAQLRDDQARALAALARTDTLLVARSGLGKTAVYDIASRLRPGLAVVVSPTLSLQRDQVASLEGTGREARLLNSTLGDAAQRRTLEEVASGEADVLLLAPEQLGRDAVVEALSKADVGLVVVDEAHCVSEWGHDFRPDYLLLGAAVERLGRPRVLAMTATASQHVREDILGRLGLDGAEVVVGDVDRPNIHLAAQDVGDARRAEEAVLAAVAARPGATIVYAQTRAHVERLVEALRGQGEQAEGYHAGMSARRRDQVQDDFVGGRGDVVVATSAFGMGIDRPDVRLVVHAGPSPSLDAYYQEVGRAGRDGEPAAALLVHRAEDFALGRYLRSSGGPRPATLRSVLHALAEDGPLARRDLAGQAGLAPRTVSAAVGALVQAGAVAEDADGRLRRVEDQRSAAQVLDEVAAQRERRRTTDRTRVELVRAYADTRDCRRRVLLELLGEEHPHPCGACDSCDEGRSTEAGGTGFHVGQTVRHRQFGEGTVQVVEADRITVLFGSHGFTTLALGLLEEDEELLEAA</sequence>
<comment type="caution">
    <text evidence="16">The sequence shown here is derived from an EMBL/GenBank/DDBJ whole genome shotgun (WGS) entry which is preliminary data.</text>
</comment>
<feature type="domain" description="Helicase C-terminal" evidence="15">
    <location>
        <begin position="251"/>
        <end position="408"/>
    </location>
</feature>
<dbReference type="InterPro" id="IPR002464">
    <property type="entry name" value="DNA/RNA_helicase_DEAH_CS"/>
</dbReference>
<dbReference type="EMBL" id="JBHRWW010000006">
    <property type="protein sequence ID" value="MFC3688696.1"/>
    <property type="molecule type" value="Genomic_DNA"/>
</dbReference>
<dbReference type="Gene3D" id="3.40.50.300">
    <property type="entry name" value="P-loop containing nucleotide triphosphate hydrolases"/>
    <property type="match status" value="2"/>
</dbReference>
<evidence type="ECO:0000256" key="11">
    <source>
        <dbReference type="ARBA" id="ARBA00044535"/>
    </source>
</evidence>
<keyword evidence="2" id="KW-0479">Metal-binding</keyword>
<evidence type="ECO:0000256" key="3">
    <source>
        <dbReference type="ARBA" id="ARBA00022741"/>
    </source>
</evidence>
<dbReference type="Pfam" id="PF16124">
    <property type="entry name" value="RecQ_Zn_bind"/>
    <property type="match status" value="1"/>
</dbReference>
<evidence type="ECO:0000256" key="12">
    <source>
        <dbReference type="ARBA" id="ARBA00044550"/>
    </source>
</evidence>
<dbReference type="GO" id="GO:0003678">
    <property type="term" value="F:DNA helicase activity"/>
    <property type="evidence" value="ECO:0007669"/>
    <property type="project" value="UniProtKB-EC"/>
</dbReference>
<dbReference type="Pfam" id="PF00270">
    <property type="entry name" value="DEAD"/>
    <property type="match status" value="1"/>
</dbReference>
<dbReference type="EC" id="5.6.2.4" evidence="10"/>
<evidence type="ECO:0000259" key="14">
    <source>
        <dbReference type="PROSITE" id="PS51192"/>
    </source>
</evidence>
<evidence type="ECO:0000256" key="7">
    <source>
        <dbReference type="ARBA" id="ARBA00023125"/>
    </source>
</evidence>
<dbReference type="RefSeq" id="WP_376983796.1">
    <property type="nucleotide sequence ID" value="NZ_JBHRWW010000006.1"/>
</dbReference>
<dbReference type="CDD" id="cd17920">
    <property type="entry name" value="DEXHc_RecQ"/>
    <property type="match status" value="1"/>
</dbReference>
<evidence type="ECO:0000256" key="2">
    <source>
        <dbReference type="ARBA" id="ARBA00022723"/>
    </source>
</evidence>
<dbReference type="SUPFAM" id="SSF46785">
    <property type="entry name" value="Winged helix' DNA-binding domain"/>
    <property type="match status" value="1"/>
</dbReference>
<dbReference type="Pfam" id="PF00271">
    <property type="entry name" value="Helicase_C"/>
    <property type="match status" value="1"/>
</dbReference>
<dbReference type="InterPro" id="IPR011545">
    <property type="entry name" value="DEAD/DEAH_box_helicase_dom"/>
</dbReference>
<keyword evidence="5 16" id="KW-0347">Helicase</keyword>
<dbReference type="Pfam" id="PF13412">
    <property type="entry name" value="HTH_24"/>
    <property type="match status" value="1"/>
</dbReference>
<dbReference type="InterPro" id="IPR027417">
    <property type="entry name" value="P-loop_NTPase"/>
</dbReference>
<protein>
    <recommendedName>
        <fullName evidence="11">ATP-dependent DNA helicase RecQ</fullName>
        <ecNumber evidence="10">5.6.2.4</ecNumber>
    </recommendedName>
    <alternativeName>
        <fullName evidence="12">DNA 3'-5' helicase RecQ</fullName>
    </alternativeName>
</protein>
<keyword evidence="6" id="KW-0067">ATP-binding</keyword>